<accession>A0A6C2YWW9</accession>
<evidence type="ECO:0000313" key="2">
    <source>
        <dbReference type="Proteomes" id="UP000464378"/>
    </source>
</evidence>
<keyword evidence="2" id="KW-1185">Reference proteome</keyword>
<dbReference type="EMBL" id="LR593887">
    <property type="protein sequence ID" value="VTS08040.1"/>
    <property type="molecule type" value="Genomic_DNA"/>
</dbReference>
<dbReference type="KEGG" id="tim:GMBLW1_38510"/>
<dbReference type="Gene3D" id="3.40.50.410">
    <property type="entry name" value="von Willebrand factor, type A domain"/>
    <property type="match status" value="1"/>
</dbReference>
<name>A0A6C2YWW9_9BACT</name>
<proteinExistence type="predicted"/>
<reference evidence="1" key="1">
    <citation type="submission" date="2019-04" db="EMBL/GenBank/DDBJ databases">
        <authorList>
            <consortium name="Science for Life Laboratories"/>
        </authorList>
    </citation>
    <scope>NUCLEOTIDE SEQUENCE</scope>
    <source>
        <strain evidence="1">MBLW1</strain>
    </source>
</reference>
<dbReference type="Proteomes" id="UP000464378">
    <property type="component" value="Chromosome"/>
</dbReference>
<dbReference type="InterPro" id="IPR036465">
    <property type="entry name" value="vWFA_dom_sf"/>
</dbReference>
<dbReference type="EMBL" id="LR586016">
    <property type="protein sequence ID" value="VIP05342.1"/>
    <property type="molecule type" value="Genomic_DNA"/>
</dbReference>
<dbReference type="SUPFAM" id="SSF53300">
    <property type="entry name" value="vWA-like"/>
    <property type="match status" value="1"/>
</dbReference>
<gene>
    <name evidence="1" type="ORF">GMBLW1_38510</name>
</gene>
<protein>
    <submittedName>
        <fullName evidence="1">: VWA_2</fullName>
    </submittedName>
</protein>
<sequence length="260" mass="28636">MTTQHVSSRFGADLCRFIFERGVYRGYYSCFGKQYRMKAEVAIQEAQNAVSVLDPKLDRIGFAAFDQSYSTVLAPTHDFRRVKPALRQVWNIVTNPEPRGSNLFRAIGEMEDAFHAHSADRIQVGLVLTDGGDSSGDAAEAAGFRSQLFMQTRPGKRHIEVIAIGRDQSVDYGALGRYAKVGNLSLLDGPDSLGAVVRRSLFRVVAKVTGAAEISTENVTLKMLAATLAVERIGIDLMFLFDCSSSMNRFEVTLPEATTR</sequence>
<dbReference type="InParanoid" id="A0A6C2YWW9"/>
<evidence type="ECO:0000313" key="1">
    <source>
        <dbReference type="EMBL" id="VIP05342.1"/>
    </source>
</evidence>
<organism evidence="1">
    <name type="scientific">Tuwongella immobilis</name>
    <dbReference type="NCBI Taxonomy" id="692036"/>
    <lineage>
        <taxon>Bacteria</taxon>
        <taxon>Pseudomonadati</taxon>
        <taxon>Planctomycetota</taxon>
        <taxon>Planctomycetia</taxon>
        <taxon>Gemmatales</taxon>
        <taxon>Gemmataceae</taxon>
        <taxon>Tuwongella</taxon>
    </lineage>
</organism>
<dbReference type="AlphaFoldDB" id="A0A6C2YWW9"/>